<dbReference type="AlphaFoldDB" id="A0A9W6JLW8"/>
<feature type="transmembrane region" description="Helical" evidence="5">
    <location>
        <begin position="38"/>
        <end position="61"/>
    </location>
</feature>
<evidence type="ECO:0000256" key="4">
    <source>
        <dbReference type="ARBA" id="ARBA00023136"/>
    </source>
</evidence>
<evidence type="ECO:0000313" key="8">
    <source>
        <dbReference type="Proteomes" id="UP001143309"/>
    </source>
</evidence>
<dbReference type="GO" id="GO:0016020">
    <property type="term" value="C:membrane"/>
    <property type="evidence" value="ECO:0007669"/>
    <property type="project" value="UniProtKB-SubCell"/>
</dbReference>
<gene>
    <name evidence="7" type="ORF">GCM10008174_17660</name>
</gene>
<keyword evidence="4 5" id="KW-0472">Membrane</keyword>
<evidence type="ECO:0000256" key="5">
    <source>
        <dbReference type="SAM" id="Phobius"/>
    </source>
</evidence>
<protein>
    <recommendedName>
        <fullName evidence="6">NnrU domain-containing protein</fullName>
    </recommendedName>
</protein>
<accession>A0A9W6JLW8</accession>
<dbReference type="Proteomes" id="UP001143309">
    <property type="component" value="Unassembled WGS sequence"/>
</dbReference>
<feature type="transmembrane region" description="Helical" evidence="5">
    <location>
        <begin position="114"/>
        <end position="140"/>
    </location>
</feature>
<dbReference type="InterPro" id="IPR009915">
    <property type="entry name" value="NnrU_dom"/>
</dbReference>
<dbReference type="RefSeq" id="WP_271200500.1">
    <property type="nucleotide sequence ID" value="NZ_BSFL01000002.1"/>
</dbReference>
<feature type="transmembrane region" description="Helical" evidence="5">
    <location>
        <begin position="73"/>
        <end position="94"/>
    </location>
</feature>
<feature type="transmembrane region" description="Helical" evidence="5">
    <location>
        <begin position="161"/>
        <end position="183"/>
    </location>
</feature>
<keyword evidence="8" id="KW-1185">Reference proteome</keyword>
<comment type="subcellular location">
    <subcellularLocation>
        <location evidence="1">Membrane</location>
        <topology evidence="1">Multi-pass membrane protein</topology>
    </subcellularLocation>
</comment>
<evidence type="ECO:0000313" key="7">
    <source>
        <dbReference type="EMBL" id="GLK80025.1"/>
    </source>
</evidence>
<dbReference type="EMBL" id="BSFL01000002">
    <property type="protein sequence ID" value="GLK80025.1"/>
    <property type="molecule type" value="Genomic_DNA"/>
</dbReference>
<proteinExistence type="predicted"/>
<reference evidence="7" key="2">
    <citation type="submission" date="2023-01" db="EMBL/GenBank/DDBJ databases">
        <authorList>
            <person name="Sun Q."/>
            <person name="Evtushenko L."/>
        </authorList>
    </citation>
    <scope>NUCLEOTIDE SEQUENCE</scope>
    <source>
        <strain evidence="7">VKM B-2748</strain>
    </source>
</reference>
<reference evidence="7" key="1">
    <citation type="journal article" date="2014" name="Int. J. Syst. Evol. Microbiol.">
        <title>Complete genome sequence of Corynebacterium casei LMG S-19264T (=DSM 44701T), isolated from a smear-ripened cheese.</title>
        <authorList>
            <consortium name="US DOE Joint Genome Institute (JGI-PGF)"/>
            <person name="Walter F."/>
            <person name="Albersmeier A."/>
            <person name="Kalinowski J."/>
            <person name="Ruckert C."/>
        </authorList>
    </citation>
    <scope>NUCLEOTIDE SEQUENCE</scope>
    <source>
        <strain evidence="7">VKM B-2748</strain>
    </source>
</reference>
<dbReference type="Pfam" id="PF07298">
    <property type="entry name" value="NnrU"/>
    <property type="match status" value="1"/>
</dbReference>
<comment type="caution">
    <text evidence="7">The sequence shown here is derived from an EMBL/GenBank/DDBJ whole genome shotgun (WGS) entry which is preliminary data.</text>
</comment>
<keyword evidence="3 5" id="KW-1133">Transmembrane helix</keyword>
<feature type="domain" description="NnrU" evidence="6">
    <location>
        <begin position="4"/>
        <end position="186"/>
    </location>
</feature>
<keyword evidence="2 5" id="KW-0812">Transmembrane</keyword>
<organism evidence="7 8">
    <name type="scientific">Methylopila turkensis</name>
    <dbReference type="NCBI Taxonomy" id="1437816"/>
    <lineage>
        <taxon>Bacteria</taxon>
        <taxon>Pseudomonadati</taxon>
        <taxon>Pseudomonadota</taxon>
        <taxon>Alphaproteobacteria</taxon>
        <taxon>Hyphomicrobiales</taxon>
        <taxon>Methylopilaceae</taxon>
        <taxon>Methylopila</taxon>
    </lineage>
</organism>
<evidence type="ECO:0000256" key="3">
    <source>
        <dbReference type="ARBA" id="ARBA00022989"/>
    </source>
</evidence>
<evidence type="ECO:0000259" key="6">
    <source>
        <dbReference type="Pfam" id="PF07298"/>
    </source>
</evidence>
<sequence length="190" mass="20290">MIFLLLGLALFLGGHIFTRARGRRAELIARLGESGYKGLYSLVSAAGLALVVYGYATAPFVPLWTPPAWTRHIPITLMLPAFILLVAAYLPGHIRAKTKHPMLAALKLWAAGHLVANGDLASVLLFGGFLAYGVVARILIKRESRAHGELARGPADGRNDVVAVALGAVVYALFGVFLHPILIGVPAFTF</sequence>
<evidence type="ECO:0000256" key="1">
    <source>
        <dbReference type="ARBA" id="ARBA00004141"/>
    </source>
</evidence>
<evidence type="ECO:0000256" key="2">
    <source>
        <dbReference type="ARBA" id="ARBA00022692"/>
    </source>
</evidence>
<name>A0A9W6JLW8_9HYPH</name>